<dbReference type="Proteomes" id="UP001177260">
    <property type="component" value="Unassembled WGS sequence"/>
</dbReference>
<name>A0ACC3B7L7_9EURO</name>
<organism evidence="1 2">
    <name type="scientific">Aspergillus melleus</name>
    <dbReference type="NCBI Taxonomy" id="138277"/>
    <lineage>
        <taxon>Eukaryota</taxon>
        <taxon>Fungi</taxon>
        <taxon>Dikarya</taxon>
        <taxon>Ascomycota</taxon>
        <taxon>Pezizomycotina</taxon>
        <taxon>Eurotiomycetes</taxon>
        <taxon>Eurotiomycetidae</taxon>
        <taxon>Eurotiales</taxon>
        <taxon>Aspergillaceae</taxon>
        <taxon>Aspergillus</taxon>
        <taxon>Aspergillus subgen. Circumdati</taxon>
    </lineage>
</organism>
<dbReference type="EMBL" id="JAOPJF010000018">
    <property type="protein sequence ID" value="KAK1146332.1"/>
    <property type="molecule type" value="Genomic_DNA"/>
</dbReference>
<reference evidence="1 2" key="1">
    <citation type="journal article" date="2023" name="ACS Omega">
        <title>Identification of the Neoaspergillic Acid Biosynthesis Gene Cluster by Establishing an In Vitro CRISPR-Ribonucleoprotein Genetic System in Aspergillus melleus.</title>
        <authorList>
            <person name="Yuan B."/>
            <person name="Grau M.F."/>
            <person name="Murata R.M."/>
            <person name="Torok T."/>
            <person name="Venkateswaran K."/>
            <person name="Stajich J.E."/>
            <person name="Wang C.C.C."/>
        </authorList>
    </citation>
    <scope>NUCLEOTIDE SEQUENCE [LARGE SCALE GENOMIC DNA]</scope>
    <source>
        <strain evidence="1 2">IMV 1140</strain>
    </source>
</reference>
<evidence type="ECO:0000313" key="2">
    <source>
        <dbReference type="Proteomes" id="UP001177260"/>
    </source>
</evidence>
<accession>A0ACC3B7L7</accession>
<sequence>MAFDVGRSLQAGFVVAQVKAAPQQRLQAVVFIGVVGGIAVTILEALQNLGIYS</sequence>
<gene>
    <name evidence="1" type="ORF">N8T08_003119</name>
</gene>
<protein>
    <submittedName>
        <fullName evidence="1">Uncharacterized protein</fullName>
    </submittedName>
</protein>
<evidence type="ECO:0000313" key="1">
    <source>
        <dbReference type="EMBL" id="KAK1146332.1"/>
    </source>
</evidence>
<proteinExistence type="predicted"/>
<keyword evidence="2" id="KW-1185">Reference proteome</keyword>
<comment type="caution">
    <text evidence="1">The sequence shown here is derived from an EMBL/GenBank/DDBJ whole genome shotgun (WGS) entry which is preliminary data.</text>
</comment>